<reference evidence="3" key="1">
    <citation type="journal article" date="2022" name="bioRxiv">
        <title>Sequencing and chromosome-scale assembly of the giantPleurodeles waltlgenome.</title>
        <authorList>
            <person name="Brown T."/>
            <person name="Elewa A."/>
            <person name="Iarovenko S."/>
            <person name="Subramanian E."/>
            <person name="Araus A.J."/>
            <person name="Petzold A."/>
            <person name="Susuki M."/>
            <person name="Suzuki K.-i.T."/>
            <person name="Hayashi T."/>
            <person name="Toyoda A."/>
            <person name="Oliveira C."/>
            <person name="Osipova E."/>
            <person name="Leigh N.D."/>
            <person name="Simon A."/>
            <person name="Yun M.H."/>
        </authorList>
    </citation>
    <scope>NUCLEOTIDE SEQUENCE</scope>
    <source>
        <strain evidence="3">20211129_DDA</strain>
        <tissue evidence="3">Liver</tissue>
    </source>
</reference>
<name>A0AAV7PYH6_PLEWA</name>
<gene>
    <name evidence="3" type="ORF">NDU88_010590</name>
</gene>
<dbReference type="Pfam" id="PF06907">
    <property type="entry name" value="LXN"/>
    <property type="match status" value="1"/>
</dbReference>
<proteinExistence type="inferred from homology"/>
<dbReference type="InterPro" id="IPR049897">
    <property type="entry name" value="CYSTATIN_LXN"/>
</dbReference>
<dbReference type="InterPro" id="IPR046350">
    <property type="entry name" value="Cystatin_sf"/>
</dbReference>
<evidence type="ECO:0000313" key="4">
    <source>
        <dbReference type="Proteomes" id="UP001066276"/>
    </source>
</evidence>
<comment type="caution">
    <text evidence="3">The sequence shown here is derived from an EMBL/GenBank/DDBJ whole genome shotgun (WGS) entry which is preliminary data.</text>
</comment>
<dbReference type="AlphaFoldDB" id="A0AAV7PYH6"/>
<dbReference type="EMBL" id="JANPWB010000011">
    <property type="protein sequence ID" value="KAJ1132264.1"/>
    <property type="molecule type" value="Genomic_DNA"/>
</dbReference>
<dbReference type="SUPFAM" id="SSF54403">
    <property type="entry name" value="Cystatin/monellin"/>
    <property type="match status" value="1"/>
</dbReference>
<feature type="domain" description="Cystatin LXN-type" evidence="2">
    <location>
        <begin position="1"/>
        <end position="69"/>
    </location>
</feature>
<comment type="similarity">
    <text evidence="1">Belongs to the protease inhibitor I47 (latexin) family.</text>
</comment>
<dbReference type="Proteomes" id="UP001066276">
    <property type="component" value="Chromosome 7"/>
</dbReference>
<evidence type="ECO:0000259" key="2">
    <source>
        <dbReference type="PROSITE" id="PS52033"/>
    </source>
</evidence>
<sequence>MEIPLSHYPATRAASLVANYINYRQGALHRVYQPDWVTEARREVLNVMLLLHYRQSHFDEYFSFNIIAE</sequence>
<keyword evidence="1" id="KW-0646">Protease inhibitor</keyword>
<accession>A0AAV7PYH6</accession>
<protein>
    <recommendedName>
        <fullName evidence="2">Cystatin LXN-type domain-containing protein</fullName>
    </recommendedName>
</protein>
<keyword evidence="4" id="KW-1185">Reference proteome</keyword>
<dbReference type="GO" id="GO:0008191">
    <property type="term" value="F:metalloendopeptidase inhibitor activity"/>
    <property type="evidence" value="ECO:0007669"/>
    <property type="project" value="UniProtKB-UniRule"/>
</dbReference>
<evidence type="ECO:0000313" key="3">
    <source>
        <dbReference type="EMBL" id="KAJ1132264.1"/>
    </source>
</evidence>
<organism evidence="3 4">
    <name type="scientific">Pleurodeles waltl</name>
    <name type="common">Iberian ribbed newt</name>
    <dbReference type="NCBI Taxonomy" id="8319"/>
    <lineage>
        <taxon>Eukaryota</taxon>
        <taxon>Metazoa</taxon>
        <taxon>Chordata</taxon>
        <taxon>Craniata</taxon>
        <taxon>Vertebrata</taxon>
        <taxon>Euteleostomi</taxon>
        <taxon>Amphibia</taxon>
        <taxon>Batrachia</taxon>
        <taxon>Caudata</taxon>
        <taxon>Salamandroidea</taxon>
        <taxon>Salamandridae</taxon>
        <taxon>Pleurodelinae</taxon>
        <taxon>Pleurodeles</taxon>
    </lineage>
</organism>
<dbReference type="PROSITE" id="PS52033">
    <property type="entry name" value="CYSTATIN_LXN"/>
    <property type="match status" value="1"/>
</dbReference>
<dbReference type="Gene3D" id="3.10.450.10">
    <property type="match status" value="1"/>
</dbReference>
<evidence type="ECO:0000256" key="1">
    <source>
        <dbReference type="PROSITE-ProRule" id="PRU01377"/>
    </source>
</evidence>